<dbReference type="Proteomes" id="UP001203852">
    <property type="component" value="Unassembled WGS sequence"/>
</dbReference>
<name>A0AAN6E2X0_9EURO</name>
<dbReference type="PANTHER" id="PTHR18849:SF0">
    <property type="entry name" value="CILIA- AND FLAGELLA-ASSOCIATED PROTEIN 410-RELATED"/>
    <property type="match status" value="1"/>
</dbReference>
<evidence type="ECO:0000256" key="3">
    <source>
        <dbReference type="SAM" id="MobiDB-lite"/>
    </source>
</evidence>
<evidence type="ECO:0000313" key="6">
    <source>
        <dbReference type="Proteomes" id="UP001203852"/>
    </source>
</evidence>
<dbReference type="SMART" id="SM01052">
    <property type="entry name" value="CAP_GLY"/>
    <property type="match status" value="1"/>
</dbReference>
<evidence type="ECO:0000256" key="2">
    <source>
        <dbReference type="ARBA" id="ARBA00022737"/>
    </source>
</evidence>
<dbReference type="InterPro" id="IPR000938">
    <property type="entry name" value="CAP-Gly_domain"/>
</dbReference>
<dbReference type="Pfam" id="PF01302">
    <property type="entry name" value="CAP_GLY"/>
    <property type="match status" value="1"/>
</dbReference>
<dbReference type="SUPFAM" id="SSF74924">
    <property type="entry name" value="Cap-Gly domain"/>
    <property type="match status" value="1"/>
</dbReference>
<protein>
    <recommendedName>
        <fullName evidence="4">CAP-Gly domain-containing protein</fullName>
    </recommendedName>
</protein>
<feature type="compositionally biased region" description="Basic and acidic residues" evidence="3">
    <location>
        <begin position="610"/>
        <end position="622"/>
    </location>
</feature>
<evidence type="ECO:0000313" key="5">
    <source>
        <dbReference type="EMBL" id="KAI1616798.1"/>
    </source>
</evidence>
<comment type="caution">
    <text evidence="5">The sequence shown here is derived from an EMBL/GenBank/DDBJ whole genome shotgun (WGS) entry which is preliminary data.</text>
</comment>
<accession>A0AAN6E2X0</accession>
<keyword evidence="6" id="KW-1185">Reference proteome</keyword>
<dbReference type="AlphaFoldDB" id="A0AAN6E2X0"/>
<dbReference type="SUPFAM" id="SSF52047">
    <property type="entry name" value="RNI-like"/>
    <property type="match status" value="1"/>
</dbReference>
<feature type="domain" description="CAP-Gly" evidence="4">
    <location>
        <begin position="25"/>
        <end position="71"/>
    </location>
</feature>
<dbReference type="InterPro" id="IPR001611">
    <property type="entry name" value="Leu-rich_rpt"/>
</dbReference>
<reference evidence="5" key="1">
    <citation type="journal article" date="2022" name="bioRxiv">
        <title>Deciphering the potential niche of two novel black yeast fungi from a biological soil crust based on their genomes, phenotypes, and melanin regulation.</title>
        <authorList>
            <consortium name="DOE Joint Genome Institute"/>
            <person name="Carr E.C."/>
            <person name="Barton Q."/>
            <person name="Grambo S."/>
            <person name="Sullivan M."/>
            <person name="Renfro C.M."/>
            <person name="Kuo A."/>
            <person name="Pangilinan J."/>
            <person name="Lipzen A."/>
            <person name="Keymanesh K."/>
            <person name="Savage E."/>
            <person name="Barry K."/>
            <person name="Grigoriev I.V."/>
            <person name="Riekhof W.R."/>
            <person name="Harris S.S."/>
        </authorList>
    </citation>
    <scope>NUCLEOTIDE SEQUENCE</scope>
    <source>
        <strain evidence="5">JF 03-4F</strain>
    </source>
</reference>
<gene>
    <name evidence="5" type="ORF">EDD36DRAFT_146615</name>
</gene>
<dbReference type="Gene3D" id="3.80.10.10">
    <property type="entry name" value="Ribonuclease Inhibitor"/>
    <property type="match status" value="2"/>
</dbReference>
<dbReference type="Pfam" id="PF13855">
    <property type="entry name" value="LRR_8"/>
    <property type="match status" value="1"/>
</dbReference>
<feature type="region of interest" description="Disordered" evidence="3">
    <location>
        <begin position="582"/>
        <end position="622"/>
    </location>
</feature>
<dbReference type="PANTHER" id="PTHR18849">
    <property type="entry name" value="LEUCINE RICH REPEAT PROTEIN"/>
    <property type="match status" value="1"/>
</dbReference>
<dbReference type="InterPro" id="IPR036859">
    <property type="entry name" value="CAP-Gly_dom_sf"/>
</dbReference>
<dbReference type="PROSITE" id="PS50245">
    <property type="entry name" value="CAP_GLY_2"/>
    <property type="match status" value="1"/>
</dbReference>
<dbReference type="InterPro" id="IPR032675">
    <property type="entry name" value="LRR_dom_sf"/>
</dbReference>
<dbReference type="Gene3D" id="2.30.30.190">
    <property type="entry name" value="CAP Gly-rich-like domain"/>
    <property type="match status" value="1"/>
</dbReference>
<keyword evidence="2" id="KW-0677">Repeat</keyword>
<dbReference type="PROSITE" id="PS51450">
    <property type="entry name" value="LRR"/>
    <property type="match status" value="1"/>
</dbReference>
<evidence type="ECO:0000259" key="4">
    <source>
        <dbReference type="PROSITE" id="PS50245"/>
    </source>
</evidence>
<dbReference type="EMBL" id="MU404351">
    <property type="protein sequence ID" value="KAI1616798.1"/>
    <property type="molecule type" value="Genomic_DNA"/>
</dbReference>
<sequence length="665" mass="74511">MESDVAYVGQRRSYSGALCTVRYQGPLPSLKGEWLGVEWDDPTRGKHNGSHEDHQVFKCLSPVPTAASFVRPSRKPDPERTLLEGIKFKYAPSTTPKTVAQSASVGNEAIEISGKVVEEVGFDRIKKQLSLLADLKIVLVDELALTGIAARDASNTEVRHAQRELQQDCPNIVELDIGWNTIETWQAVADICLPLKKLRILKAGGLRLRGFTAKRSENEANPFQTVEELYLNECLFSPEQILQMLSPGEPCGFPSLKVLSLSLNELDVFGKSNQSSEVNCPSVTTLILDNNRFRDLSSLPDITSLLPNITSISLQSNEISQLGLETARRFGSLETLNLAGNRIDSYAFVDALPSLFPNLTSLRISRNPLHERSHNGSQQQQSAASDSTSYYLTLARLPGLKSLNYTTITPRDREEGEIYYLSVVEKEIRALLDTDANSSVEQKAKLACDMHPLYTTLCAKYDREDMVQVFVESMNKPASQSAGRPKTELDIYAPGTLGSRLVDACFYIPESESESTENGMFQRLLPTTVSVYRLKSLVARHFGLHALQFRLVYESHEYDPVEPISVTTRNTKGKEDWDAWGEWDVDSDHEGDQDQDQDLFGHSQDDDDETASKDGAPKYMVRDGQRFRKRETEILDGMREWGDFLDLTAHDGSKMRDVRVRVEPF</sequence>
<proteinExistence type="predicted"/>
<keyword evidence="1" id="KW-0433">Leucine-rich repeat</keyword>
<organism evidence="5 6">
    <name type="scientific">Exophiala viscosa</name>
    <dbReference type="NCBI Taxonomy" id="2486360"/>
    <lineage>
        <taxon>Eukaryota</taxon>
        <taxon>Fungi</taxon>
        <taxon>Dikarya</taxon>
        <taxon>Ascomycota</taxon>
        <taxon>Pezizomycotina</taxon>
        <taxon>Eurotiomycetes</taxon>
        <taxon>Chaetothyriomycetidae</taxon>
        <taxon>Chaetothyriales</taxon>
        <taxon>Herpotrichiellaceae</taxon>
        <taxon>Exophiala</taxon>
    </lineage>
</organism>
<evidence type="ECO:0000256" key="1">
    <source>
        <dbReference type="ARBA" id="ARBA00022614"/>
    </source>
</evidence>